<dbReference type="RefSeq" id="XP_046060019.1">
    <property type="nucleotide sequence ID" value="XM_046206232.1"/>
</dbReference>
<comment type="caution">
    <text evidence="1">The sequence shown here is derived from an EMBL/GenBank/DDBJ whole genome shotgun (WGS) entry which is preliminary data.</text>
</comment>
<proteinExistence type="predicted"/>
<organism evidence="1 2">
    <name type="scientific">Ogataea philodendri</name>
    <dbReference type="NCBI Taxonomy" id="1378263"/>
    <lineage>
        <taxon>Eukaryota</taxon>
        <taxon>Fungi</taxon>
        <taxon>Dikarya</taxon>
        <taxon>Ascomycota</taxon>
        <taxon>Saccharomycotina</taxon>
        <taxon>Pichiomycetes</taxon>
        <taxon>Pichiales</taxon>
        <taxon>Pichiaceae</taxon>
        <taxon>Ogataea</taxon>
    </lineage>
</organism>
<reference evidence="1" key="2">
    <citation type="submission" date="2021-01" db="EMBL/GenBank/DDBJ databases">
        <authorList>
            <person name="Schikora-Tamarit M.A."/>
        </authorList>
    </citation>
    <scope>NUCLEOTIDE SEQUENCE</scope>
    <source>
        <strain evidence="1">CBS6075</strain>
    </source>
</reference>
<reference evidence="1" key="1">
    <citation type="journal article" date="2021" name="Open Biol.">
        <title>Shared evolutionary footprints suggest mitochondrial oxidative damage underlies multiple complex I losses in fungi.</title>
        <authorList>
            <person name="Schikora-Tamarit M.A."/>
            <person name="Marcet-Houben M."/>
            <person name="Nosek J."/>
            <person name="Gabaldon T."/>
        </authorList>
    </citation>
    <scope>NUCLEOTIDE SEQUENCE</scope>
    <source>
        <strain evidence="1">CBS6075</strain>
    </source>
</reference>
<dbReference type="GeneID" id="70237048"/>
<keyword evidence="2" id="KW-1185">Reference proteome</keyword>
<dbReference type="Proteomes" id="UP000769157">
    <property type="component" value="Unassembled WGS sequence"/>
</dbReference>
<name>A0A9P8P0N7_9ASCO</name>
<evidence type="ECO:0000313" key="2">
    <source>
        <dbReference type="Proteomes" id="UP000769157"/>
    </source>
</evidence>
<protein>
    <submittedName>
        <fullName evidence="1">Uncharacterized protein</fullName>
    </submittedName>
</protein>
<gene>
    <name evidence="1" type="ORF">OGAPHI_005084</name>
</gene>
<accession>A0A9P8P0N7</accession>
<evidence type="ECO:0000313" key="1">
    <source>
        <dbReference type="EMBL" id="KAH3663683.1"/>
    </source>
</evidence>
<dbReference type="AlphaFoldDB" id="A0A9P8P0N7"/>
<dbReference type="EMBL" id="JAEUBE010000366">
    <property type="protein sequence ID" value="KAH3663683.1"/>
    <property type="molecule type" value="Genomic_DNA"/>
</dbReference>
<sequence length="96" mass="10040">MMMSNSSSSTLSGCTATRMALLCLSPSHSLSTSIGKYPSRFGIQSDVKKAPGMSPLCCCEGTMFFGLGFTGAPKSSRSTRPLFTIPASLDASFKNA</sequence>